<organism evidence="3 4">
    <name type="scientific">Solicola gregarius</name>
    <dbReference type="NCBI Taxonomy" id="2908642"/>
    <lineage>
        <taxon>Bacteria</taxon>
        <taxon>Bacillati</taxon>
        <taxon>Actinomycetota</taxon>
        <taxon>Actinomycetes</taxon>
        <taxon>Propionibacteriales</taxon>
        <taxon>Nocardioidaceae</taxon>
        <taxon>Solicola</taxon>
    </lineage>
</organism>
<protein>
    <recommendedName>
        <fullName evidence="2">Antitoxin</fullName>
    </recommendedName>
</protein>
<sequence>MTTYTLSEARANLSAILDSVERGEPVEITRHGRPAARLVAPLRSEARAERMWADVERIRVDLHAAVDHPLRPAMAYDADAHVHAIRAERDAR</sequence>
<keyword evidence="4" id="KW-1185">Reference proteome</keyword>
<evidence type="ECO:0000256" key="2">
    <source>
        <dbReference type="RuleBase" id="RU362080"/>
    </source>
</evidence>
<dbReference type="NCBIfam" id="TIGR01552">
    <property type="entry name" value="phd_fam"/>
    <property type="match status" value="1"/>
</dbReference>
<dbReference type="InterPro" id="IPR006442">
    <property type="entry name" value="Antitoxin_Phd/YefM"/>
</dbReference>
<dbReference type="RefSeq" id="WP_271634627.1">
    <property type="nucleotide sequence ID" value="NZ_CP094970.1"/>
</dbReference>
<dbReference type="EMBL" id="CP094970">
    <property type="protein sequence ID" value="UYM05801.1"/>
    <property type="molecule type" value="Genomic_DNA"/>
</dbReference>
<dbReference type="Pfam" id="PF02604">
    <property type="entry name" value="PhdYeFM_antitox"/>
    <property type="match status" value="1"/>
</dbReference>
<name>A0AA46YLS3_9ACTN</name>
<dbReference type="KEGG" id="sgrg:L0C25_01605"/>
<dbReference type="InterPro" id="IPR036165">
    <property type="entry name" value="YefM-like_sf"/>
</dbReference>
<dbReference type="Gene3D" id="3.40.1620.10">
    <property type="entry name" value="YefM-like domain"/>
    <property type="match status" value="1"/>
</dbReference>
<reference evidence="3" key="1">
    <citation type="submission" date="2022-01" db="EMBL/GenBank/DDBJ databases">
        <title>Nocardioidaceae gen. sp. A5X3R13.</title>
        <authorList>
            <person name="Lopez Marin M.A."/>
            <person name="Uhlik O."/>
        </authorList>
    </citation>
    <scope>NUCLEOTIDE SEQUENCE</scope>
    <source>
        <strain evidence="3">A5X3R13</strain>
    </source>
</reference>
<evidence type="ECO:0000256" key="1">
    <source>
        <dbReference type="ARBA" id="ARBA00009981"/>
    </source>
</evidence>
<accession>A0AA46YLS3</accession>
<comment type="similarity">
    <text evidence="1 2">Belongs to the phD/YefM antitoxin family.</text>
</comment>
<proteinExistence type="inferred from homology"/>
<dbReference type="Proteomes" id="UP001164390">
    <property type="component" value="Chromosome"/>
</dbReference>
<dbReference type="SUPFAM" id="SSF143120">
    <property type="entry name" value="YefM-like"/>
    <property type="match status" value="1"/>
</dbReference>
<gene>
    <name evidence="3" type="ORF">L0C25_01605</name>
</gene>
<evidence type="ECO:0000313" key="4">
    <source>
        <dbReference type="Proteomes" id="UP001164390"/>
    </source>
</evidence>
<comment type="function">
    <text evidence="2">Antitoxin component of a type II toxin-antitoxin (TA) system.</text>
</comment>
<dbReference type="AlphaFoldDB" id="A0AA46YLS3"/>
<evidence type="ECO:0000313" key="3">
    <source>
        <dbReference type="EMBL" id="UYM05801.1"/>
    </source>
</evidence>